<dbReference type="SUPFAM" id="SSF160214">
    <property type="entry name" value="FlaG-like"/>
    <property type="match status" value="1"/>
</dbReference>
<keyword evidence="1" id="KW-0966">Cell projection</keyword>
<dbReference type="Gene3D" id="3.30.160.170">
    <property type="entry name" value="FlaG-like"/>
    <property type="match status" value="1"/>
</dbReference>
<name>A0A806K0H1_9BACT</name>
<dbReference type="PANTHER" id="PTHR37166:SF1">
    <property type="entry name" value="PROTEIN FLAG"/>
    <property type="match status" value="1"/>
</dbReference>
<dbReference type="AlphaFoldDB" id="A0A806K0H1"/>
<dbReference type="EMBL" id="JQ844223">
    <property type="protein sequence ID" value="AGS53152.1"/>
    <property type="molecule type" value="Genomic_DNA"/>
</dbReference>
<sequence>MSVASVGYVPVSPTPVPAEFHGIRQNTASQSEAKVKPQVIRTTTEDLQRISNAFNRKLQYVVDHNSNQVIVKVIDKETDKVIKELPPEELQRLHRNLKEAIGVLFDEMV</sequence>
<keyword evidence="1" id="KW-0969">Cilium</keyword>
<organism evidence="1">
    <name type="scientific">uncultured bacterium contig00060</name>
    <dbReference type="NCBI Taxonomy" id="1181543"/>
    <lineage>
        <taxon>Bacteria</taxon>
        <taxon>environmental samples</taxon>
    </lineage>
</organism>
<evidence type="ECO:0000313" key="1">
    <source>
        <dbReference type="EMBL" id="AGS53152.1"/>
    </source>
</evidence>
<proteinExistence type="predicted"/>
<dbReference type="InterPro" id="IPR035924">
    <property type="entry name" value="FlaG-like_sf"/>
</dbReference>
<dbReference type="InterPro" id="IPR005186">
    <property type="entry name" value="FlaG"/>
</dbReference>
<reference evidence="1" key="1">
    <citation type="submission" date="2012-03" db="EMBL/GenBank/DDBJ databases">
        <title>Functional metagenomics reveals considerable lignocellulase gene clusters in the gut microbiome of a wood-feeding higher termite.</title>
        <authorList>
            <person name="Liu N."/>
        </authorList>
    </citation>
    <scope>NUCLEOTIDE SEQUENCE</scope>
</reference>
<keyword evidence="1" id="KW-0282">Flagellum</keyword>
<dbReference type="Pfam" id="PF03646">
    <property type="entry name" value="FlaG"/>
    <property type="match status" value="1"/>
</dbReference>
<protein>
    <submittedName>
        <fullName evidence="1">Putative flagellin FlaG</fullName>
    </submittedName>
</protein>
<accession>A0A806K0H1</accession>
<dbReference type="PANTHER" id="PTHR37166">
    <property type="entry name" value="PROTEIN FLAG"/>
    <property type="match status" value="1"/>
</dbReference>